<accession>A0ABN3PLR0</accession>
<evidence type="ECO:0000259" key="4">
    <source>
        <dbReference type="PROSITE" id="PS50956"/>
    </source>
</evidence>
<dbReference type="PROSITE" id="PS00519">
    <property type="entry name" value="HTH_ASNC_1"/>
    <property type="match status" value="1"/>
</dbReference>
<dbReference type="SUPFAM" id="SSF46785">
    <property type="entry name" value="Winged helix' DNA-binding domain"/>
    <property type="match status" value="1"/>
</dbReference>
<dbReference type="PANTHER" id="PTHR30154">
    <property type="entry name" value="LEUCINE-RESPONSIVE REGULATORY PROTEIN"/>
    <property type="match status" value="1"/>
</dbReference>
<dbReference type="Gene3D" id="3.30.70.920">
    <property type="match status" value="1"/>
</dbReference>
<evidence type="ECO:0000256" key="2">
    <source>
        <dbReference type="ARBA" id="ARBA00023125"/>
    </source>
</evidence>
<evidence type="ECO:0000256" key="1">
    <source>
        <dbReference type="ARBA" id="ARBA00023015"/>
    </source>
</evidence>
<keyword evidence="3" id="KW-0804">Transcription</keyword>
<keyword evidence="2" id="KW-0238">DNA-binding</keyword>
<keyword evidence="1" id="KW-0805">Transcription regulation</keyword>
<dbReference type="Proteomes" id="UP001501509">
    <property type="component" value="Unassembled WGS sequence"/>
</dbReference>
<name>A0ABN3PLR0_9ACTN</name>
<feature type="domain" description="HTH asnC-type" evidence="4">
    <location>
        <begin position="31"/>
        <end position="92"/>
    </location>
</feature>
<evidence type="ECO:0000313" key="5">
    <source>
        <dbReference type="EMBL" id="GAA2592777.1"/>
    </source>
</evidence>
<dbReference type="Pfam" id="PF13404">
    <property type="entry name" value="HTH_AsnC-type"/>
    <property type="match status" value="1"/>
</dbReference>
<proteinExistence type="predicted"/>
<evidence type="ECO:0000313" key="6">
    <source>
        <dbReference type="Proteomes" id="UP001501509"/>
    </source>
</evidence>
<sequence length="186" mass="19759">MGGTVGGAAVAAFEDFPAAVQDSCVDAGYRLDEIDHLLLGLVQVDAARPLHELGDQVGLSPSAVQRRLTRLRAAGVIRAQVAVLEPRAVGAALTAVVLVALVDDDAAHHEGFRARMRAEPAVQQCFNIVGQWDYVVVLVTADLAANREVSRRLFVGDATHVQRFETLPAYETVKSGLTVPLPEVAG</sequence>
<dbReference type="PANTHER" id="PTHR30154:SF34">
    <property type="entry name" value="TRANSCRIPTIONAL REGULATOR AZLB"/>
    <property type="match status" value="1"/>
</dbReference>
<dbReference type="SUPFAM" id="SSF54909">
    <property type="entry name" value="Dimeric alpha+beta barrel"/>
    <property type="match status" value="1"/>
</dbReference>
<dbReference type="InterPro" id="IPR019887">
    <property type="entry name" value="Tscrpt_reg_AsnC/Lrp_C"/>
</dbReference>
<dbReference type="PROSITE" id="PS50956">
    <property type="entry name" value="HTH_ASNC_2"/>
    <property type="match status" value="1"/>
</dbReference>
<dbReference type="EMBL" id="BAAATD010000003">
    <property type="protein sequence ID" value="GAA2592777.1"/>
    <property type="molecule type" value="Genomic_DNA"/>
</dbReference>
<comment type="caution">
    <text evidence="5">The sequence shown here is derived from an EMBL/GenBank/DDBJ whole genome shotgun (WGS) entry which is preliminary data.</text>
</comment>
<reference evidence="5 6" key="1">
    <citation type="journal article" date="2019" name="Int. J. Syst. Evol. Microbiol.">
        <title>The Global Catalogue of Microorganisms (GCM) 10K type strain sequencing project: providing services to taxonomists for standard genome sequencing and annotation.</title>
        <authorList>
            <consortium name="The Broad Institute Genomics Platform"/>
            <consortium name="The Broad Institute Genome Sequencing Center for Infectious Disease"/>
            <person name="Wu L."/>
            <person name="Ma J."/>
        </authorList>
    </citation>
    <scope>NUCLEOTIDE SEQUENCE [LARGE SCALE GENOMIC DNA]</scope>
    <source>
        <strain evidence="5 6">JCM 6833</strain>
    </source>
</reference>
<dbReference type="PRINTS" id="PR00033">
    <property type="entry name" value="HTHASNC"/>
</dbReference>
<keyword evidence="6" id="KW-1185">Reference proteome</keyword>
<dbReference type="InterPro" id="IPR019885">
    <property type="entry name" value="Tscrpt_reg_HTH_AsnC-type_CS"/>
</dbReference>
<organism evidence="5 6">
    <name type="scientific">Actinomadura fulvescens</name>
    <dbReference type="NCBI Taxonomy" id="46160"/>
    <lineage>
        <taxon>Bacteria</taxon>
        <taxon>Bacillati</taxon>
        <taxon>Actinomycetota</taxon>
        <taxon>Actinomycetes</taxon>
        <taxon>Streptosporangiales</taxon>
        <taxon>Thermomonosporaceae</taxon>
        <taxon>Actinomadura</taxon>
    </lineage>
</organism>
<protein>
    <submittedName>
        <fullName evidence="5">Lrp/AsnC family transcriptional regulator</fullName>
    </submittedName>
</protein>
<dbReference type="Pfam" id="PF01037">
    <property type="entry name" value="AsnC_trans_reg"/>
    <property type="match status" value="1"/>
</dbReference>
<dbReference type="InterPro" id="IPR019888">
    <property type="entry name" value="Tscrpt_reg_AsnC-like"/>
</dbReference>
<dbReference type="InterPro" id="IPR011008">
    <property type="entry name" value="Dimeric_a/b-barrel"/>
</dbReference>
<dbReference type="InterPro" id="IPR000485">
    <property type="entry name" value="AsnC-type_HTH_dom"/>
</dbReference>
<dbReference type="InterPro" id="IPR036388">
    <property type="entry name" value="WH-like_DNA-bd_sf"/>
</dbReference>
<evidence type="ECO:0000256" key="3">
    <source>
        <dbReference type="ARBA" id="ARBA00023163"/>
    </source>
</evidence>
<dbReference type="SMART" id="SM00344">
    <property type="entry name" value="HTH_ASNC"/>
    <property type="match status" value="1"/>
</dbReference>
<gene>
    <name evidence="5" type="ORF">GCM10010411_27320</name>
</gene>
<dbReference type="Gene3D" id="1.10.10.10">
    <property type="entry name" value="Winged helix-like DNA-binding domain superfamily/Winged helix DNA-binding domain"/>
    <property type="match status" value="1"/>
</dbReference>
<dbReference type="InterPro" id="IPR036390">
    <property type="entry name" value="WH_DNA-bd_sf"/>
</dbReference>